<keyword evidence="1" id="KW-0147">Chitin-binding</keyword>
<feature type="domain" description="Chitin-binding type-2" evidence="7">
    <location>
        <begin position="475"/>
        <end position="533"/>
    </location>
</feature>
<dbReference type="EMBL" id="LR899740">
    <property type="protein sequence ID" value="CAD7242149.1"/>
    <property type="molecule type" value="Genomic_DNA"/>
</dbReference>
<dbReference type="PANTHER" id="PTHR23301">
    <property type="entry name" value="CHITIN BINDING PERITROPHIN-A"/>
    <property type="match status" value="1"/>
</dbReference>
<dbReference type="AlphaFoldDB" id="A0A7R9A138"/>
<dbReference type="InterPro" id="IPR036508">
    <property type="entry name" value="Chitin-bd_dom_sf"/>
</dbReference>
<dbReference type="GO" id="GO:0008061">
    <property type="term" value="F:chitin binding"/>
    <property type="evidence" value="ECO:0007669"/>
    <property type="project" value="UniProtKB-KW"/>
</dbReference>
<proteinExistence type="predicted"/>
<keyword evidence="2" id="KW-0732">Signal</keyword>
<feature type="domain" description="Chitin-binding type-2" evidence="7">
    <location>
        <begin position="192"/>
        <end position="259"/>
    </location>
</feature>
<feature type="compositionally biased region" description="Low complexity" evidence="6">
    <location>
        <begin position="314"/>
        <end position="336"/>
    </location>
</feature>
<feature type="domain" description="Chitin-binding type-2" evidence="7">
    <location>
        <begin position="547"/>
        <end position="610"/>
    </location>
</feature>
<feature type="domain" description="Chitin-binding type-2" evidence="7">
    <location>
        <begin position="62"/>
        <end position="120"/>
    </location>
</feature>
<keyword evidence="9" id="KW-1185">Reference proteome</keyword>
<protein>
    <recommendedName>
        <fullName evidence="7">Chitin-binding type-2 domain-containing protein</fullName>
    </recommendedName>
</protein>
<feature type="domain" description="Chitin-binding type-2" evidence="7">
    <location>
        <begin position="130"/>
        <end position="186"/>
    </location>
</feature>
<keyword evidence="4" id="KW-1015">Disulfide bond</keyword>
<reference evidence="8" key="1">
    <citation type="submission" date="2020-11" db="EMBL/GenBank/DDBJ databases">
        <authorList>
            <person name="Tran Van P."/>
        </authorList>
    </citation>
    <scope>NUCLEOTIDE SEQUENCE</scope>
</reference>
<dbReference type="Pfam" id="PF01607">
    <property type="entry name" value="CBM_14"/>
    <property type="match status" value="6"/>
</dbReference>
<evidence type="ECO:0000256" key="5">
    <source>
        <dbReference type="ARBA" id="ARBA00023180"/>
    </source>
</evidence>
<feature type="domain" description="Chitin-binding type-2" evidence="7">
    <location>
        <begin position="405"/>
        <end position="465"/>
    </location>
</feature>
<evidence type="ECO:0000313" key="9">
    <source>
        <dbReference type="Proteomes" id="UP000677054"/>
    </source>
</evidence>
<dbReference type="OrthoDB" id="8173020at2759"/>
<dbReference type="Gene3D" id="2.170.140.10">
    <property type="entry name" value="Chitin binding domain"/>
    <property type="match status" value="6"/>
</dbReference>
<dbReference type="PROSITE" id="PS50940">
    <property type="entry name" value="CHIT_BIND_II"/>
    <property type="match status" value="6"/>
</dbReference>
<feature type="region of interest" description="Disordered" evidence="6">
    <location>
        <begin position="276"/>
        <end position="339"/>
    </location>
</feature>
<accession>A0A7R9A138</accession>
<keyword evidence="5" id="KW-0325">Glycoprotein</keyword>
<dbReference type="Proteomes" id="UP000677054">
    <property type="component" value="Unassembled WGS sequence"/>
</dbReference>
<organism evidence="8">
    <name type="scientific">Darwinula stevensoni</name>
    <dbReference type="NCBI Taxonomy" id="69355"/>
    <lineage>
        <taxon>Eukaryota</taxon>
        <taxon>Metazoa</taxon>
        <taxon>Ecdysozoa</taxon>
        <taxon>Arthropoda</taxon>
        <taxon>Crustacea</taxon>
        <taxon>Oligostraca</taxon>
        <taxon>Ostracoda</taxon>
        <taxon>Podocopa</taxon>
        <taxon>Podocopida</taxon>
        <taxon>Darwinulocopina</taxon>
        <taxon>Darwinuloidea</taxon>
        <taxon>Darwinulidae</taxon>
        <taxon>Darwinula</taxon>
    </lineage>
</organism>
<keyword evidence="3" id="KW-0677">Repeat</keyword>
<evidence type="ECO:0000256" key="4">
    <source>
        <dbReference type="ARBA" id="ARBA00023157"/>
    </source>
</evidence>
<evidence type="ECO:0000259" key="7">
    <source>
        <dbReference type="PROSITE" id="PS50940"/>
    </source>
</evidence>
<dbReference type="GO" id="GO:0005576">
    <property type="term" value="C:extracellular region"/>
    <property type="evidence" value="ECO:0007669"/>
    <property type="project" value="InterPro"/>
</dbReference>
<evidence type="ECO:0000256" key="2">
    <source>
        <dbReference type="ARBA" id="ARBA00022729"/>
    </source>
</evidence>
<evidence type="ECO:0000256" key="1">
    <source>
        <dbReference type="ARBA" id="ARBA00022669"/>
    </source>
</evidence>
<dbReference type="SUPFAM" id="SSF57625">
    <property type="entry name" value="Invertebrate chitin-binding proteins"/>
    <property type="match status" value="6"/>
</dbReference>
<feature type="compositionally biased region" description="Basic and acidic residues" evidence="6">
    <location>
        <begin position="291"/>
        <end position="305"/>
    </location>
</feature>
<evidence type="ECO:0000313" key="8">
    <source>
        <dbReference type="EMBL" id="CAD7242149.1"/>
    </source>
</evidence>
<gene>
    <name evidence="8" type="ORF">DSTB1V02_LOCUS2120</name>
</gene>
<dbReference type="EMBL" id="CAJPEV010000223">
    <property type="protein sequence ID" value="CAG0882598.1"/>
    <property type="molecule type" value="Genomic_DNA"/>
</dbReference>
<dbReference type="InterPro" id="IPR051940">
    <property type="entry name" value="Chitin_bind-dev_reg"/>
</dbReference>
<dbReference type="SMART" id="SM00494">
    <property type="entry name" value="ChtBD2"/>
    <property type="match status" value="6"/>
</dbReference>
<dbReference type="InterPro" id="IPR002557">
    <property type="entry name" value="Chitin-bd_dom"/>
</dbReference>
<sequence length="624" mass="69129">MPDVTRCPRIVTRCPRIVTSRVPGGRSDFVLAEALAILSRCLRDAHRRAFARIVAGRGQEEKFVCPHSFGFYPHARQCDLYWACEEGVAELRICGNGLAFDANDDTRENCDYLFAVDCAGRRELEPAISTRNCPRLFGIFADESRCDVFYSCWNGDAARYQCPPGLAYDRNSRVCQWADMVPECKPIDRKDGLSCPAGDKASLGTWTSHPHPEDCRKFYICIGGEPREMGCPMGMVFRVGDLDNTGQCDDPKNVPECSDYYGSRDPRELLKKHLQGNSDYDYDYNGGEQATAREEKATAREEKATPKKTKKKGTVAAPKKTTEVPSSTPASSTSNPDYDYNYDLTEKQVLSGTHGGDGSTMMERVGLRSKEMERGLPRPVTFSSLSTGTGVESRAQFPSNALGGGRACNGEDLIPDDRQCDKYYACKDGVEVEELCPDGLVFNPNYSAWRKNSPCYYPQEVRCGQRSQLQPAQPSNSCPRQFGLFGLGDPVNCGQYINCAHGNAYTMPCPEGLAFSDALGACEWPDLVPSCNAEGEIISLVFFYFLGFSCPAPVQPGVLEFFPNTNDCTRFWVCVEGRPRLLFCPEGTVYNPDPQVQTCDDPLNVPGCSQRIGAASENRLRYFQ</sequence>
<evidence type="ECO:0000256" key="6">
    <source>
        <dbReference type="SAM" id="MobiDB-lite"/>
    </source>
</evidence>
<dbReference type="PANTHER" id="PTHR23301:SF100">
    <property type="entry name" value="GASP, ISOFORM A"/>
    <property type="match status" value="1"/>
</dbReference>
<evidence type="ECO:0000256" key="3">
    <source>
        <dbReference type="ARBA" id="ARBA00022737"/>
    </source>
</evidence>
<name>A0A7R9A138_9CRUS</name>